<dbReference type="PANTHER" id="PTHR42920:SF11">
    <property type="entry name" value="INNER MEMBRANE PROTEIN YTFF"/>
    <property type="match status" value="1"/>
</dbReference>
<dbReference type="GO" id="GO:0005886">
    <property type="term" value="C:plasma membrane"/>
    <property type="evidence" value="ECO:0007669"/>
    <property type="project" value="UniProtKB-SubCell"/>
</dbReference>
<dbReference type="Pfam" id="PF00892">
    <property type="entry name" value="EamA"/>
    <property type="match status" value="2"/>
</dbReference>
<feature type="transmembrane region" description="Helical" evidence="6">
    <location>
        <begin position="270"/>
        <end position="286"/>
    </location>
</feature>
<feature type="transmembrane region" description="Helical" evidence="6">
    <location>
        <begin position="77"/>
        <end position="99"/>
    </location>
</feature>
<feature type="transmembrane region" description="Helical" evidence="6">
    <location>
        <begin position="215"/>
        <end position="234"/>
    </location>
</feature>
<evidence type="ECO:0000256" key="3">
    <source>
        <dbReference type="ARBA" id="ARBA00022692"/>
    </source>
</evidence>
<dbReference type="InterPro" id="IPR000620">
    <property type="entry name" value="EamA_dom"/>
</dbReference>
<keyword evidence="2" id="KW-1003">Cell membrane</keyword>
<evidence type="ECO:0000256" key="6">
    <source>
        <dbReference type="SAM" id="Phobius"/>
    </source>
</evidence>
<feature type="transmembrane region" description="Helical" evidence="6">
    <location>
        <begin position="191"/>
        <end position="209"/>
    </location>
</feature>
<feature type="transmembrane region" description="Helical" evidence="6">
    <location>
        <begin position="129"/>
        <end position="146"/>
    </location>
</feature>
<evidence type="ECO:0000313" key="8">
    <source>
        <dbReference type="EMBL" id="BBM35107.1"/>
    </source>
</evidence>
<dbReference type="EMBL" id="AP019822">
    <property type="protein sequence ID" value="BBM35107.1"/>
    <property type="molecule type" value="Genomic_DNA"/>
</dbReference>
<comment type="subcellular location">
    <subcellularLocation>
        <location evidence="1">Cell membrane</location>
        <topology evidence="1">Multi-pass membrane protein</topology>
    </subcellularLocation>
</comment>
<feature type="transmembrane region" description="Helical" evidence="6">
    <location>
        <begin position="12"/>
        <end position="31"/>
    </location>
</feature>
<evidence type="ECO:0000259" key="7">
    <source>
        <dbReference type="Pfam" id="PF00892"/>
    </source>
</evidence>
<protein>
    <submittedName>
        <fullName evidence="8">Putative membrane protein</fullName>
    </submittedName>
</protein>
<feature type="domain" description="EamA" evidence="7">
    <location>
        <begin position="157"/>
        <end position="286"/>
    </location>
</feature>
<feature type="domain" description="EamA" evidence="7">
    <location>
        <begin position="12"/>
        <end position="145"/>
    </location>
</feature>
<dbReference type="PANTHER" id="PTHR42920">
    <property type="entry name" value="OS03G0707200 PROTEIN-RELATED"/>
    <property type="match status" value="1"/>
</dbReference>
<name>A0A510J7F2_9FUSO</name>
<dbReference type="AlphaFoldDB" id="A0A510J7F2"/>
<dbReference type="KEGG" id="lgo:JCM16774_0012"/>
<feature type="transmembrane region" description="Helical" evidence="6">
    <location>
        <begin position="152"/>
        <end position="170"/>
    </location>
</feature>
<dbReference type="STRING" id="714315.GCA_000516535_00013"/>
<evidence type="ECO:0000256" key="5">
    <source>
        <dbReference type="ARBA" id="ARBA00023136"/>
    </source>
</evidence>
<evidence type="ECO:0000256" key="1">
    <source>
        <dbReference type="ARBA" id="ARBA00004651"/>
    </source>
</evidence>
<dbReference type="Proteomes" id="UP000321606">
    <property type="component" value="Chromosome"/>
</dbReference>
<keyword evidence="4 6" id="KW-1133">Transmembrane helix</keyword>
<accession>A0A510J7F2</accession>
<feature type="transmembrane region" description="Helical" evidence="6">
    <location>
        <begin position="37"/>
        <end position="57"/>
    </location>
</feature>
<dbReference type="InterPro" id="IPR037185">
    <property type="entry name" value="EmrE-like"/>
</dbReference>
<reference evidence="8 9" key="1">
    <citation type="submission" date="2019-07" db="EMBL/GenBank/DDBJ databases">
        <title>Complete Genome Sequence of Leptotrichia goodfellowii Strain JCM 16774.</title>
        <authorList>
            <person name="Watanabe S."/>
            <person name="Cui L."/>
        </authorList>
    </citation>
    <scope>NUCLEOTIDE SEQUENCE [LARGE SCALE GENOMIC DNA]</scope>
    <source>
        <strain evidence="8 9">JCM16774</strain>
    </source>
</reference>
<evidence type="ECO:0000256" key="2">
    <source>
        <dbReference type="ARBA" id="ARBA00022475"/>
    </source>
</evidence>
<keyword evidence="5 6" id="KW-0472">Membrane</keyword>
<sequence>MNIQKRYINHYYAVLAALFYALNVPVAKILLKDINEVILAGLLYLGAGMGMTGVVFFGKKNVSEKEKPFEKKDVKYIFGMIVLDIFAPIFLMTGLNKALPENVSLLNNFEIVVTSLIAYFIFREKISKRLATGLFLVTLSTIILSFQGIKSFSFSEGSLFVILACCCWGLENNCTRMLSQSDPKKIVIIKGIGSGLTAFLIGVFLRYPLPSLMTMIYSLCLGFVSYGLSVYYYVKAQRYLGASRTSAYYALTPFIGVILSLVLFREMPTVNFWIALVVMGIGIFFTN</sequence>
<dbReference type="Gene3D" id="1.10.3730.20">
    <property type="match status" value="1"/>
</dbReference>
<dbReference type="OrthoDB" id="9794287at2"/>
<gene>
    <name evidence="8" type="ORF">JCM16774_0012</name>
</gene>
<feature type="transmembrane region" description="Helical" evidence="6">
    <location>
        <begin position="246"/>
        <end position="264"/>
    </location>
</feature>
<keyword evidence="3 6" id="KW-0812">Transmembrane</keyword>
<evidence type="ECO:0000313" key="9">
    <source>
        <dbReference type="Proteomes" id="UP000321606"/>
    </source>
</evidence>
<feature type="transmembrane region" description="Helical" evidence="6">
    <location>
        <begin position="105"/>
        <end position="122"/>
    </location>
</feature>
<organism evidence="8 9">
    <name type="scientific">Pseudoleptotrichia goodfellowii</name>
    <dbReference type="NCBI Taxonomy" id="157692"/>
    <lineage>
        <taxon>Bacteria</taxon>
        <taxon>Fusobacteriati</taxon>
        <taxon>Fusobacteriota</taxon>
        <taxon>Fusobacteriia</taxon>
        <taxon>Fusobacteriales</taxon>
        <taxon>Leptotrichiaceae</taxon>
        <taxon>Pseudoleptotrichia</taxon>
    </lineage>
</organism>
<dbReference type="InterPro" id="IPR051258">
    <property type="entry name" value="Diverse_Substrate_Transporter"/>
</dbReference>
<proteinExistence type="predicted"/>
<evidence type="ECO:0000256" key="4">
    <source>
        <dbReference type="ARBA" id="ARBA00022989"/>
    </source>
</evidence>
<dbReference type="SUPFAM" id="SSF103481">
    <property type="entry name" value="Multidrug resistance efflux transporter EmrE"/>
    <property type="match status" value="2"/>
</dbReference>